<dbReference type="GO" id="GO:0003884">
    <property type="term" value="F:D-amino-acid oxidase activity"/>
    <property type="evidence" value="ECO:0007669"/>
    <property type="project" value="UniProtKB-EC"/>
</dbReference>
<dbReference type="AlphaFoldDB" id="A0A2N9WS72"/>
<evidence type="ECO:0000313" key="10">
    <source>
        <dbReference type="EMBL" id="PIT13395.1"/>
    </source>
</evidence>
<evidence type="ECO:0000256" key="8">
    <source>
        <dbReference type="ARBA" id="ARBA00049547"/>
    </source>
</evidence>
<evidence type="ECO:0000256" key="3">
    <source>
        <dbReference type="ARBA" id="ARBA00022630"/>
    </source>
</evidence>
<dbReference type="RefSeq" id="WP_100114001.1">
    <property type="nucleotide sequence ID" value="NZ_MDVB01000102.1"/>
</dbReference>
<keyword evidence="3" id="KW-0285">Flavoprotein</keyword>
<comment type="caution">
    <text evidence="10">The sequence shown here is derived from an EMBL/GenBank/DDBJ whole genome shotgun (WGS) entry which is preliminary data.</text>
</comment>
<name>A0A2N9WS72_9NEIS</name>
<dbReference type="PANTHER" id="PTHR11530:SF11">
    <property type="entry name" value="D-ASPARTATE OXIDASE"/>
    <property type="match status" value="1"/>
</dbReference>
<keyword evidence="4" id="KW-0274">FAD</keyword>
<organism evidence="10 11">
    <name type="scientific">Snodgrassella alvi</name>
    <dbReference type="NCBI Taxonomy" id="1196083"/>
    <lineage>
        <taxon>Bacteria</taxon>
        <taxon>Pseudomonadati</taxon>
        <taxon>Pseudomonadota</taxon>
        <taxon>Betaproteobacteria</taxon>
        <taxon>Neisseriales</taxon>
        <taxon>Neisseriaceae</taxon>
        <taxon>Snodgrassella</taxon>
    </lineage>
</organism>
<evidence type="ECO:0000256" key="2">
    <source>
        <dbReference type="ARBA" id="ARBA00006730"/>
    </source>
</evidence>
<dbReference type="GO" id="GO:0046416">
    <property type="term" value="P:D-amino acid metabolic process"/>
    <property type="evidence" value="ECO:0007669"/>
    <property type="project" value="InterPro"/>
</dbReference>
<dbReference type="EC" id="1.4.3.3" evidence="6"/>
<dbReference type="GO" id="GO:0071949">
    <property type="term" value="F:FAD binding"/>
    <property type="evidence" value="ECO:0007669"/>
    <property type="project" value="InterPro"/>
</dbReference>
<evidence type="ECO:0000256" key="6">
    <source>
        <dbReference type="ARBA" id="ARBA00039101"/>
    </source>
</evidence>
<dbReference type="Pfam" id="PF01266">
    <property type="entry name" value="DAO"/>
    <property type="match status" value="1"/>
</dbReference>
<feature type="domain" description="FAD dependent oxidoreductase" evidence="9">
    <location>
        <begin position="5"/>
        <end position="333"/>
    </location>
</feature>
<comment type="similarity">
    <text evidence="2">Belongs to the DAMOX/DASOX family.</text>
</comment>
<evidence type="ECO:0000256" key="7">
    <source>
        <dbReference type="ARBA" id="ARBA00039751"/>
    </source>
</evidence>
<comment type="catalytic activity">
    <reaction evidence="8">
        <text>a D-alpha-amino acid + O2 + H2O = a 2-oxocarboxylate + H2O2 + NH4(+)</text>
        <dbReference type="Rhea" id="RHEA:21816"/>
        <dbReference type="ChEBI" id="CHEBI:15377"/>
        <dbReference type="ChEBI" id="CHEBI:15379"/>
        <dbReference type="ChEBI" id="CHEBI:16240"/>
        <dbReference type="ChEBI" id="CHEBI:28938"/>
        <dbReference type="ChEBI" id="CHEBI:35179"/>
        <dbReference type="ChEBI" id="CHEBI:59871"/>
        <dbReference type="EC" id="1.4.3.3"/>
    </reaction>
    <physiologicalReaction direction="left-to-right" evidence="8">
        <dbReference type="Rhea" id="RHEA:21817"/>
    </physiologicalReaction>
</comment>
<dbReference type="InterPro" id="IPR006076">
    <property type="entry name" value="FAD-dep_OxRdtase"/>
</dbReference>
<dbReference type="Proteomes" id="UP000231293">
    <property type="component" value="Unassembled WGS sequence"/>
</dbReference>
<dbReference type="Gene3D" id="3.30.9.10">
    <property type="entry name" value="D-Amino Acid Oxidase, subunit A, domain 2"/>
    <property type="match status" value="1"/>
</dbReference>
<dbReference type="Gene3D" id="3.50.50.60">
    <property type="entry name" value="FAD/NAD(P)-binding domain"/>
    <property type="match status" value="1"/>
</dbReference>
<gene>
    <name evidence="10" type="ORF">BGI32_09255</name>
</gene>
<keyword evidence="5" id="KW-0560">Oxidoreductase</keyword>
<evidence type="ECO:0000259" key="9">
    <source>
        <dbReference type="Pfam" id="PF01266"/>
    </source>
</evidence>
<dbReference type="InterPro" id="IPR023209">
    <property type="entry name" value="DAO"/>
</dbReference>
<protein>
    <recommendedName>
        <fullName evidence="7">D-amino-acid oxidase</fullName>
        <ecNumber evidence="6">1.4.3.3</ecNumber>
    </recommendedName>
</protein>
<comment type="cofactor">
    <cofactor evidence="1">
        <name>FAD</name>
        <dbReference type="ChEBI" id="CHEBI:57692"/>
    </cofactor>
</comment>
<evidence type="ECO:0000256" key="1">
    <source>
        <dbReference type="ARBA" id="ARBA00001974"/>
    </source>
</evidence>
<sequence length="371" mass="41346">MKQYDVAVLGGGLLGRLTAWLLADQGCKVILFNAGKRNGEDAAAFAAAAMLAPTAEAVEATPLVVQLGYASLPIWRQWVDSFPTPVFMQQNGSLIVWHPQDHALAKQFSQHLQRAHQDSSVWQVWHNQEISEHEPQLAGRFQQGLFLPTEGQLDNRQTLLALADVLDRQQVSCHWGRSSDLAECAALAHWTLDCRGYGGKGNWNSHGQSRLRGVRGEVLRLYAPDIELHRPVRVLHPRYPIYIAPKQDKLFVIGATQIESEDDSNLSVRSGLELMSALYTVHPAFGEARILESMAELRPTLNHESPEIRYDTQNRVVTVNGLFRHGFMISPTVSIATVRVLQTLMQQQSLPDAQACYHIDVLPVNQNGEAD</sequence>
<dbReference type="EMBL" id="MDVB01000102">
    <property type="protein sequence ID" value="PIT13395.1"/>
    <property type="molecule type" value="Genomic_DNA"/>
</dbReference>
<dbReference type="SUPFAM" id="SSF51905">
    <property type="entry name" value="FAD/NAD(P)-binding domain"/>
    <property type="match status" value="1"/>
</dbReference>
<accession>A0A2N9WS72</accession>
<proteinExistence type="inferred from homology"/>
<evidence type="ECO:0000313" key="11">
    <source>
        <dbReference type="Proteomes" id="UP000231293"/>
    </source>
</evidence>
<dbReference type="PANTHER" id="PTHR11530">
    <property type="entry name" value="D-AMINO ACID OXIDASE"/>
    <property type="match status" value="1"/>
</dbReference>
<reference evidence="10 11" key="1">
    <citation type="journal article" date="2017" name="MBio">
        <title>Type VI secretion-mediated competition in the bee gut microbiome.</title>
        <authorList>
            <person name="Steele M.I."/>
            <person name="Kwong W.K."/>
            <person name="Powell J.E."/>
            <person name="Whiteley M."/>
            <person name="Moran N.A."/>
        </authorList>
    </citation>
    <scope>NUCLEOTIDE SEQUENCE [LARGE SCALE GENOMIC DNA]</scope>
    <source>
        <strain evidence="10 11">App2-2</strain>
    </source>
</reference>
<evidence type="ECO:0000256" key="4">
    <source>
        <dbReference type="ARBA" id="ARBA00022827"/>
    </source>
</evidence>
<evidence type="ECO:0000256" key="5">
    <source>
        <dbReference type="ARBA" id="ARBA00023002"/>
    </source>
</evidence>
<dbReference type="InterPro" id="IPR036188">
    <property type="entry name" value="FAD/NAD-bd_sf"/>
</dbReference>